<keyword evidence="2 5" id="KW-0238">DNA-binding</keyword>
<keyword evidence="3" id="KW-0804">Transcription</keyword>
<dbReference type="eggNOG" id="COG2207">
    <property type="taxonomic scope" value="Bacteria"/>
</dbReference>
<dbReference type="STRING" id="864069.MicloDRAFT_00009780"/>
<dbReference type="EMBL" id="JH660639">
    <property type="protein sequence ID" value="EIM30173.1"/>
    <property type="molecule type" value="Genomic_DNA"/>
</dbReference>
<keyword evidence="6" id="KW-1185">Reference proteome</keyword>
<dbReference type="GO" id="GO:0000976">
    <property type="term" value="F:transcription cis-regulatory region binding"/>
    <property type="evidence" value="ECO:0007669"/>
    <property type="project" value="TreeGrafter"/>
</dbReference>
<reference evidence="5 6" key="1">
    <citation type="submission" date="2012-02" db="EMBL/GenBank/DDBJ databases">
        <title>Improved High-Quality Draft sequence of Microvirga sp. WSM3557.</title>
        <authorList>
            <consortium name="US DOE Joint Genome Institute"/>
            <person name="Lucas S."/>
            <person name="Han J."/>
            <person name="Lapidus A."/>
            <person name="Cheng J.-F."/>
            <person name="Goodwin L."/>
            <person name="Pitluck S."/>
            <person name="Peters L."/>
            <person name="Zhang X."/>
            <person name="Detter J.C."/>
            <person name="Han C."/>
            <person name="Tapia R."/>
            <person name="Land M."/>
            <person name="Hauser L."/>
            <person name="Kyrpides N."/>
            <person name="Ivanova N."/>
            <person name="Pagani I."/>
            <person name="Brau L."/>
            <person name="Yates R."/>
            <person name="O'Hara G."/>
            <person name="Rui T."/>
            <person name="Howieson J."/>
            <person name="Reeve W."/>
            <person name="Woyke T."/>
        </authorList>
    </citation>
    <scope>NUCLEOTIDE SEQUENCE [LARGE SCALE GENOMIC DNA]</scope>
    <source>
        <strain evidence="5 6">WSM3557</strain>
    </source>
</reference>
<dbReference type="PROSITE" id="PS01124">
    <property type="entry name" value="HTH_ARAC_FAMILY_2"/>
    <property type="match status" value="1"/>
</dbReference>
<dbReference type="GO" id="GO:0005829">
    <property type="term" value="C:cytosol"/>
    <property type="evidence" value="ECO:0007669"/>
    <property type="project" value="TreeGrafter"/>
</dbReference>
<evidence type="ECO:0000256" key="2">
    <source>
        <dbReference type="ARBA" id="ARBA00023125"/>
    </source>
</evidence>
<keyword evidence="1" id="KW-0805">Transcription regulation</keyword>
<dbReference type="InterPro" id="IPR009057">
    <property type="entry name" value="Homeodomain-like_sf"/>
</dbReference>
<gene>
    <name evidence="5" type="ORF">MicloDRAFT_00009780</name>
</gene>
<protein>
    <submittedName>
        <fullName evidence="5">DNA-binding domain-containing protein, AraC-type</fullName>
    </submittedName>
</protein>
<evidence type="ECO:0000313" key="5">
    <source>
        <dbReference type="EMBL" id="EIM30173.1"/>
    </source>
</evidence>
<sequence>MLQLDLIRVTCSAAKVASRYAVSRRTLSRHLTAEGTSFRQLSNEVRCEIACMLLANSDFPVSQIAGILNYAETSAFTRAFHRWTGQSPSAWRRTHQGRTG</sequence>
<dbReference type="OrthoDB" id="9805730at2"/>
<dbReference type="GO" id="GO:0003700">
    <property type="term" value="F:DNA-binding transcription factor activity"/>
    <property type="evidence" value="ECO:0007669"/>
    <property type="project" value="InterPro"/>
</dbReference>
<dbReference type="SMART" id="SM00342">
    <property type="entry name" value="HTH_ARAC"/>
    <property type="match status" value="1"/>
</dbReference>
<dbReference type="RefSeq" id="WP_009489616.1">
    <property type="nucleotide sequence ID" value="NZ_CP141050.1"/>
</dbReference>
<dbReference type="AlphaFoldDB" id="I4Z1T1"/>
<dbReference type="PANTHER" id="PTHR47894:SF1">
    <property type="entry name" value="HTH-TYPE TRANSCRIPTIONAL REGULATOR VQSM"/>
    <property type="match status" value="1"/>
</dbReference>
<evidence type="ECO:0000259" key="4">
    <source>
        <dbReference type="PROSITE" id="PS01124"/>
    </source>
</evidence>
<dbReference type="Proteomes" id="UP000003947">
    <property type="component" value="Unassembled WGS sequence"/>
</dbReference>
<evidence type="ECO:0000313" key="6">
    <source>
        <dbReference type="Proteomes" id="UP000003947"/>
    </source>
</evidence>
<dbReference type="SUPFAM" id="SSF46689">
    <property type="entry name" value="Homeodomain-like"/>
    <property type="match status" value="1"/>
</dbReference>
<organism evidence="5 6">
    <name type="scientific">Microvirga lotononidis</name>
    <dbReference type="NCBI Taxonomy" id="864069"/>
    <lineage>
        <taxon>Bacteria</taxon>
        <taxon>Pseudomonadati</taxon>
        <taxon>Pseudomonadota</taxon>
        <taxon>Alphaproteobacteria</taxon>
        <taxon>Hyphomicrobiales</taxon>
        <taxon>Methylobacteriaceae</taxon>
        <taxon>Microvirga</taxon>
    </lineage>
</organism>
<evidence type="ECO:0000256" key="1">
    <source>
        <dbReference type="ARBA" id="ARBA00023015"/>
    </source>
</evidence>
<dbReference type="HOGENOM" id="CLU_047522_4_2_5"/>
<accession>I4Z1T1</accession>
<dbReference type="PATRIC" id="fig|864069.3.peg.1091"/>
<dbReference type="Pfam" id="PF12833">
    <property type="entry name" value="HTH_18"/>
    <property type="match status" value="1"/>
</dbReference>
<dbReference type="InterPro" id="IPR018060">
    <property type="entry name" value="HTH_AraC"/>
</dbReference>
<evidence type="ECO:0000256" key="3">
    <source>
        <dbReference type="ARBA" id="ARBA00023163"/>
    </source>
</evidence>
<name>I4Z1T1_9HYPH</name>
<dbReference type="Gene3D" id="1.10.10.60">
    <property type="entry name" value="Homeodomain-like"/>
    <property type="match status" value="1"/>
</dbReference>
<feature type="domain" description="HTH araC/xylS-type" evidence="4">
    <location>
        <begin position="1"/>
        <end position="94"/>
    </location>
</feature>
<dbReference type="PANTHER" id="PTHR47894">
    <property type="entry name" value="HTH-TYPE TRANSCRIPTIONAL REGULATOR GADX"/>
    <property type="match status" value="1"/>
</dbReference>
<proteinExistence type="predicted"/>